<dbReference type="Gene3D" id="3.40.140.10">
    <property type="entry name" value="Cytidine Deaminase, domain 2"/>
    <property type="match status" value="1"/>
</dbReference>
<dbReference type="GO" id="GO:0008237">
    <property type="term" value="F:metallopeptidase activity"/>
    <property type="evidence" value="ECO:0007669"/>
    <property type="project" value="UniProtKB-KW"/>
</dbReference>
<evidence type="ECO:0000256" key="2">
    <source>
        <dbReference type="ARBA" id="ARBA00022670"/>
    </source>
</evidence>
<evidence type="ECO:0000313" key="8">
    <source>
        <dbReference type="EMBL" id="OUP55921.1"/>
    </source>
</evidence>
<keyword evidence="2" id="KW-0645">Protease</keyword>
<gene>
    <name evidence="8" type="ORF">B5F14_10010</name>
</gene>
<dbReference type="InterPro" id="IPR001405">
    <property type="entry name" value="UPF0758"/>
</dbReference>
<keyword evidence="9" id="KW-1185">Reference proteome</keyword>
<dbReference type="Proteomes" id="UP000195447">
    <property type="component" value="Unassembled WGS sequence"/>
</dbReference>
<dbReference type="EMBL" id="NFKM01000031">
    <property type="protein sequence ID" value="OUP55921.1"/>
    <property type="molecule type" value="Genomic_DNA"/>
</dbReference>
<protein>
    <submittedName>
        <fullName evidence="8">DNA repair protein RadC</fullName>
    </submittedName>
</protein>
<sequence length="146" mass="16057">MKKTINVISLKLVKDKSIKYNFSSAKEPKKVVELVKGVIGDTDREYVVVLNLNTRLEPNSIEICGIGSLSEAVIHPREIFKSGIISNANSIVLVHTHPSGCVDPSPEDFLITKRIKSAGELLGIPLMDHLIIGDTDYFSFAEHGEL</sequence>
<name>A0A1Y4LM29_9FIRM</name>
<dbReference type="PANTHER" id="PTHR30471:SF3">
    <property type="entry name" value="UPF0758 PROTEIN YEES-RELATED"/>
    <property type="match status" value="1"/>
</dbReference>
<evidence type="ECO:0000256" key="3">
    <source>
        <dbReference type="ARBA" id="ARBA00022723"/>
    </source>
</evidence>
<keyword evidence="3" id="KW-0479">Metal-binding</keyword>
<keyword evidence="4" id="KW-0378">Hydrolase</keyword>
<dbReference type="PROSITE" id="PS50249">
    <property type="entry name" value="MPN"/>
    <property type="match status" value="1"/>
</dbReference>
<dbReference type="InterPro" id="IPR025657">
    <property type="entry name" value="RadC_JAB"/>
</dbReference>
<evidence type="ECO:0000256" key="5">
    <source>
        <dbReference type="ARBA" id="ARBA00022833"/>
    </source>
</evidence>
<dbReference type="RefSeq" id="WP_087159217.1">
    <property type="nucleotide sequence ID" value="NZ_NFKM01000031.1"/>
</dbReference>
<organism evidence="8 9">
    <name type="scientific">Faecalitalea cylindroides</name>
    <dbReference type="NCBI Taxonomy" id="39483"/>
    <lineage>
        <taxon>Bacteria</taxon>
        <taxon>Bacillati</taxon>
        <taxon>Bacillota</taxon>
        <taxon>Erysipelotrichia</taxon>
        <taxon>Erysipelotrichales</taxon>
        <taxon>Erysipelotrichaceae</taxon>
        <taxon>Faecalitalea</taxon>
    </lineage>
</organism>
<evidence type="ECO:0000256" key="1">
    <source>
        <dbReference type="ARBA" id="ARBA00010243"/>
    </source>
</evidence>
<reference evidence="9" key="1">
    <citation type="submission" date="2017-04" db="EMBL/GenBank/DDBJ databases">
        <title>Function of individual gut microbiota members based on whole genome sequencing of pure cultures obtained from chicken caecum.</title>
        <authorList>
            <person name="Medvecky M."/>
            <person name="Cejkova D."/>
            <person name="Polansky O."/>
            <person name="Karasova D."/>
            <person name="Kubasova T."/>
            <person name="Cizek A."/>
            <person name="Rychlik I."/>
        </authorList>
    </citation>
    <scope>NUCLEOTIDE SEQUENCE [LARGE SCALE GENOMIC DNA]</scope>
    <source>
        <strain evidence="9">An178</strain>
    </source>
</reference>
<comment type="similarity">
    <text evidence="1">Belongs to the UPF0758 family.</text>
</comment>
<evidence type="ECO:0000256" key="4">
    <source>
        <dbReference type="ARBA" id="ARBA00022801"/>
    </source>
</evidence>
<dbReference type="Pfam" id="PF04002">
    <property type="entry name" value="RadC"/>
    <property type="match status" value="1"/>
</dbReference>
<proteinExistence type="inferred from homology"/>
<feature type="domain" description="MPN" evidence="7">
    <location>
        <begin position="24"/>
        <end position="146"/>
    </location>
</feature>
<dbReference type="CDD" id="cd08071">
    <property type="entry name" value="MPN_DUF2466"/>
    <property type="match status" value="1"/>
</dbReference>
<dbReference type="GO" id="GO:0006508">
    <property type="term" value="P:proteolysis"/>
    <property type="evidence" value="ECO:0007669"/>
    <property type="project" value="UniProtKB-KW"/>
</dbReference>
<evidence type="ECO:0000313" key="9">
    <source>
        <dbReference type="Proteomes" id="UP000195447"/>
    </source>
</evidence>
<dbReference type="PANTHER" id="PTHR30471">
    <property type="entry name" value="DNA REPAIR PROTEIN RADC"/>
    <property type="match status" value="1"/>
</dbReference>
<comment type="caution">
    <text evidence="8">The sequence shown here is derived from an EMBL/GenBank/DDBJ whole genome shotgun (WGS) entry which is preliminary data.</text>
</comment>
<accession>A0A1Y4LM29</accession>
<dbReference type="AlphaFoldDB" id="A0A1Y4LM29"/>
<evidence type="ECO:0000256" key="6">
    <source>
        <dbReference type="ARBA" id="ARBA00023049"/>
    </source>
</evidence>
<dbReference type="InterPro" id="IPR037518">
    <property type="entry name" value="MPN"/>
</dbReference>
<evidence type="ECO:0000259" key="7">
    <source>
        <dbReference type="PROSITE" id="PS50249"/>
    </source>
</evidence>
<dbReference type="GO" id="GO:0046872">
    <property type="term" value="F:metal ion binding"/>
    <property type="evidence" value="ECO:0007669"/>
    <property type="project" value="UniProtKB-KW"/>
</dbReference>
<keyword evidence="6" id="KW-0482">Metalloprotease</keyword>
<keyword evidence="5" id="KW-0862">Zinc</keyword>